<dbReference type="GO" id="GO:0008237">
    <property type="term" value="F:metallopeptidase activity"/>
    <property type="evidence" value="ECO:0007669"/>
    <property type="project" value="InterPro"/>
</dbReference>
<dbReference type="AlphaFoldDB" id="A0A194WX36"/>
<dbReference type="InterPro" id="IPR024079">
    <property type="entry name" value="MetalloPept_cat_dom_sf"/>
</dbReference>
<evidence type="ECO:0000313" key="1">
    <source>
        <dbReference type="EMBL" id="KUJ12546.1"/>
    </source>
</evidence>
<dbReference type="Proteomes" id="UP000070700">
    <property type="component" value="Unassembled WGS sequence"/>
</dbReference>
<keyword evidence="2" id="KW-1185">Reference proteome</keyword>
<proteinExistence type="predicted"/>
<organism evidence="1 2">
    <name type="scientific">Mollisia scopiformis</name>
    <name type="common">Conifer needle endophyte fungus</name>
    <name type="synonym">Phialocephala scopiformis</name>
    <dbReference type="NCBI Taxonomy" id="149040"/>
    <lineage>
        <taxon>Eukaryota</taxon>
        <taxon>Fungi</taxon>
        <taxon>Dikarya</taxon>
        <taxon>Ascomycota</taxon>
        <taxon>Pezizomycotina</taxon>
        <taxon>Leotiomycetes</taxon>
        <taxon>Helotiales</taxon>
        <taxon>Mollisiaceae</taxon>
        <taxon>Mollisia</taxon>
    </lineage>
</organism>
<protein>
    <recommendedName>
        <fullName evidence="3">Lysine-specific metallo-endopeptidase domain-containing protein</fullName>
    </recommendedName>
</protein>
<reference evidence="1 2" key="1">
    <citation type="submission" date="2015-10" db="EMBL/GenBank/DDBJ databases">
        <title>Full genome of DAOMC 229536 Phialocephala scopiformis, a fungal endophyte of spruce producing the potent anti-insectan compound rugulosin.</title>
        <authorList>
            <consortium name="DOE Joint Genome Institute"/>
            <person name="Walker A.K."/>
            <person name="Frasz S.L."/>
            <person name="Seifert K.A."/>
            <person name="Miller J.D."/>
            <person name="Mondo S.J."/>
            <person name="Labutti K."/>
            <person name="Lipzen A."/>
            <person name="Dockter R."/>
            <person name="Kennedy M."/>
            <person name="Grigoriev I.V."/>
            <person name="Spatafora J.W."/>
        </authorList>
    </citation>
    <scope>NUCLEOTIDE SEQUENCE [LARGE SCALE GENOMIC DNA]</scope>
    <source>
        <strain evidence="1 2">CBS 120377</strain>
    </source>
</reference>
<name>A0A194WX36_MOLSC</name>
<accession>A0A194WX36</accession>
<evidence type="ECO:0000313" key="2">
    <source>
        <dbReference type="Proteomes" id="UP000070700"/>
    </source>
</evidence>
<gene>
    <name evidence="1" type="ORF">LY89DRAFT_738322</name>
</gene>
<dbReference type="OrthoDB" id="4306934at2759"/>
<dbReference type="InParanoid" id="A0A194WX36"/>
<dbReference type="GeneID" id="28830086"/>
<sequence length="168" mass="18954">MVIPASIVVEAAGLPQNAQMLHFCPAFFDINQLGRMEFQTEESSFSLDKLDSTARCLLHELTHLPWTLNTNLNDEPKDKRGWFEVITFAVDVDKQSSAQTPNTKTFRALNADNYAWMAIYNYFNSLDKCAGIRYTGENQGPSTCNADVWPQDALKPVKTTWNSWPGSN</sequence>
<dbReference type="EMBL" id="KQ947424">
    <property type="protein sequence ID" value="KUJ12546.1"/>
    <property type="molecule type" value="Genomic_DNA"/>
</dbReference>
<evidence type="ECO:0008006" key="3">
    <source>
        <dbReference type="Google" id="ProtNLM"/>
    </source>
</evidence>
<dbReference type="Gene3D" id="3.40.390.10">
    <property type="entry name" value="Collagenase (Catalytic Domain)"/>
    <property type="match status" value="1"/>
</dbReference>
<dbReference type="KEGG" id="psco:LY89DRAFT_738322"/>
<dbReference type="SUPFAM" id="SSF55486">
    <property type="entry name" value="Metalloproteases ('zincins'), catalytic domain"/>
    <property type="match status" value="1"/>
</dbReference>
<dbReference type="RefSeq" id="XP_018066901.1">
    <property type="nucleotide sequence ID" value="XM_018220360.1"/>
</dbReference>